<dbReference type="PROSITE" id="PS51257">
    <property type="entry name" value="PROKAR_LIPOPROTEIN"/>
    <property type="match status" value="1"/>
</dbReference>
<dbReference type="AlphaFoldDB" id="A0A1H2F660"/>
<keyword evidence="3" id="KW-1185">Reference proteome</keyword>
<gene>
    <name evidence="2" type="ORF">SAMN05216406_11821</name>
</gene>
<dbReference type="EMBL" id="FNLN01000018">
    <property type="protein sequence ID" value="SDU02880.1"/>
    <property type="molecule type" value="Genomic_DNA"/>
</dbReference>
<dbReference type="RefSeq" id="WP_062558136.1">
    <property type="nucleotide sequence ID" value="NZ_CP013341.1"/>
</dbReference>
<keyword evidence="1" id="KW-0472">Membrane</keyword>
<accession>A0A1H2F660</accession>
<protein>
    <submittedName>
        <fullName evidence="2">Uncharacterized protein</fullName>
    </submittedName>
</protein>
<keyword evidence="1" id="KW-0812">Transmembrane</keyword>
<dbReference type="KEGG" id="nur:ATY38_03830"/>
<evidence type="ECO:0000256" key="1">
    <source>
        <dbReference type="SAM" id="Phobius"/>
    </source>
</evidence>
<proteinExistence type="predicted"/>
<sequence>MDIYFTKRVKYLVAYVIGIFLIAVSLQGCKTLEDFQGTVANTTGQVTTQLENAITRLSGESADWQATLKELEQQLVLDGKDIISNDVSRLVQQIPASVGVEAKCGADFVRMRVKQDLENLLAKVTKKPIQEPAPYFCNPIPPVATIGTDRSMQYYGFNLKETNMKVFLEHDGGQEPLGRAVAYPTEYLMTVNLTDPIFCGKENRRIIINHDGQTKSFHIIRKICPGPVPQPAREVEKLHSVTPHVESCGACGFSVEPEIGGDCAPGYERSRFMVTKLGGDGWCSADGEYNGKQLGWADPGNPNNCRVRVHFGGGWFHKLICQITIYEIGKEKPVPPTPDCGCW</sequence>
<name>A0A1H2F660_9PROT</name>
<keyword evidence="1" id="KW-1133">Transmembrane helix</keyword>
<organism evidence="2 3">
    <name type="scientific">Nitrosomonas ureae</name>
    <dbReference type="NCBI Taxonomy" id="44577"/>
    <lineage>
        <taxon>Bacteria</taxon>
        <taxon>Pseudomonadati</taxon>
        <taxon>Pseudomonadota</taxon>
        <taxon>Betaproteobacteria</taxon>
        <taxon>Nitrosomonadales</taxon>
        <taxon>Nitrosomonadaceae</taxon>
        <taxon>Nitrosomonas</taxon>
    </lineage>
</organism>
<evidence type="ECO:0000313" key="3">
    <source>
        <dbReference type="Proteomes" id="UP000182882"/>
    </source>
</evidence>
<evidence type="ECO:0000313" key="2">
    <source>
        <dbReference type="EMBL" id="SDU02880.1"/>
    </source>
</evidence>
<reference evidence="3" key="1">
    <citation type="submission" date="2016-10" db="EMBL/GenBank/DDBJ databases">
        <authorList>
            <person name="Varghese N."/>
            <person name="Submissions S."/>
        </authorList>
    </citation>
    <scope>NUCLEOTIDE SEQUENCE [LARGE SCALE GENOMIC DNA]</scope>
    <source>
        <strain evidence="3">Nm10</strain>
    </source>
</reference>
<feature type="transmembrane region" description="Helical" evidence="1">
    <location>
        <begin position="12"/>
        <end position="28"/>
    </location>
</feature>
<dbReference type="Proteomes" id="UP000182882">
    <property type="component" value="Unassembled WGS sequence"/>
</dbReference>